<dbReference type="Proteomes" id="UP000218796">
    <property type="component" value="Unassembled WGS sequence"/>
</dbReference>
<dbReference type="InterPro" id="IPR010254">
    <property type="entry name" value="B12-dep_deHydtase_bsu"/>
</dbReference>
<name>A0A2A2MJ02_9GAMM</name>
<dbReference type="SUPFAM" id="SSF52968">
    <property type="entry name" value="B12-dependent dehydatase associated subunit"/>
    <property type="match status" value="1"/>
</dbReference>
<dbReference type="PIRSF" id="PIRSF011503">
    <property type="entry name" value="DdrB_PduH"/>
    <property type="match status" value="1"/>
</dbReference>
<gene>
    <name evidence="1" type="ORF">CJD50_04420</name>
</gene>
<reference evidence="1 2" key="1">
    <citation type="submission" date="2017-08" db="EMBL/GenBank/DDBJ databases">
        <title>Draft Genome Sequence of Hafnia alvei CITHA-6 Isolated from Raw Bovine Milk.</title>
        <authorList>
            <person name="Culligan E.P."/>
            <person name="Mcsweeney A."/>
            <person name="O'Doherty C."/>
            <person name="Gleeson E."/>
            <person name="O'Riordan D."/>
            <person name="Sleator R.D."/>
        </authorList>
    </citation>
    <scope>NUCLEOTIDE SEQUENCE [LARGE SCALE GENOMIC DNA]</scope>
    <source>
        <strain evidence="1 2">CITHA-6</strain>
    </source>
</reference>
<comment type="caution">
    <text evidence="1">The sequence shown here is derived from an EMBL/GenBank/DDBJ whole genome shotgun (WGS) entry which is preliminary data.</text>
</comment>
<dbReference type="Pfam" id="PF02288">
    <property type="entry name" value="Dehydratase_MU"/>
    <property type="match status" value="1"/>
</dbReference>
<sequence length="129" mass="14374">MNIPNDAPAIVISLTSSTPEAIWHQVLLGIEEEGIPWQWQQDDDADAVQRAWQAATRSPLLVGLACSADEIIVHFRNLPPASPLFRQAWGQDKDQLRQLGNNAARLVKGLPFKLSPKSHSHNPIKDREI</sequence>
<dbReference type="InterPro" id="IPR009192">
    <property type="entry name" value="Diol/glycerol_deHydtase_re_ssu"/>
</dbReference>
<dbReference type="InterPro" id="IPR003208">
    <property type="entry name" value="Dehydtase/Dehydtase_re"/>
</dbReference>
<dbReference type="EMBL" id="NQMS01000001">
    <property type="protein sequence ID" value="PAV98711.1"/>
    <property type="molecule type" value="Genomic_DNA"/>
</dbReference>
<dbReference type="AlphaFoldDB" id="A0A2A2MJ02"/>
<protein>
    <submittedName>
        <fullName evidence="1">Propanediol dehydratase</fullName>
    </submittedName>
</protein>
<dbReference type="Gene3D" id="3.40.50.10150">
    <property type="entry name" value="B12-dependent dehydatase associated subunit"/>
    <property type="match status" value="1"/>
</dbReference>
<dbReference type="OrthoDB" id="308037at2"/>
<evidence type="ECO:0000313" key="2">
    <source>
        <dbReference type="Proteomes" id="UP000218796"/>
    </source>
</evidence>
<organism evidence="1 2">
    <name type="scientific">Hafnia paralvei</name>
    <dbReference type="NCBI Taxonomy" id="546367"/>
    <lineage>
        <taxon>Bacteria</taxon>
        <taxon>Pseudomonadati</taxon>
        <taxon>Pseudomonadota</taxon>
        <taxon>Gammaproteobacteria</taxon>
        <taxon>Enterobacterales</taxon>
        <taxon>Hafniaceae</taxon>
        <taxon>Hafnia</taxon>
    </lineage>
</organism>
<proteinExistence type="predicted"/>
<evidence type="ECO:0000313" key="1">
    <source>
        <dbReference type="EMBL" id="PAV98711.1"/>
    </source>
</evidence>
<dbReference type="RefSeq" id="WP_039187664.1">
    <property type="nucleotide sequence ID" value="NZ_CAUFSP010000001.1"/>
</dbReference>
<accession>A0A2A2MJ02</accession>
<keyword evidence="2" id="KW-1185">Reference proteome</keyword>